<dbReference type="AlphaFoldDB" id="G2YA17"/>
<evidence type="ECO:0000313" key="2">
    <source>
        <dbReference type="Proteomes" id="UP000008177"/>
    </source>
</evidence>
<dbReference type="HOGENOM" id="CLU_3299266_0_0_1"/>
<dbReference type="InParanoid" id="G2YA17"/>
<protein>
    <submittedName>
        <fullName evidence="1">Uncharacterized protein</fullName>
    </submittedName>
</protein>
<gene>
    <name evidence="1" type="ORF">BofuT4_uP027640.1</name>
</gene>
<evidence type="ECO:0000313" key="1">
    <source>
        <dbReference type="EMBL" id="CCD49394.1"/>
    </source>
</evidence>
<proteinExistence type="predicted"/>
<dbReference type="Proteomes" id="UP000008177">
    <property type="component" value="Unplaced contigs"/>
</dbReference>
<dbReference type="EMBL" id="FQ790302">
    <property type="protein sequence ID" value="CCD49394.1"/>
    <property type="molecule type" value="Genomic_DNA"/>
</dbReference>
<reference evidence="2" key="1">
    <citation type="journal article" date="2011" name="PLoS Genet.">
        <title>Genomic analysis of the necrotrophic fungal pathogens Sclerotinia sclerotiorum and Botrytis cinerea.</title>
        <authorList>
            <person name="Amselem J."/>
            <person name="Cuomo C.A."/>
            <person name="van Kan J.A."/>
            <person name="Viaud M."/>
            <person name="Benito E.P."/>
            <person name="Couloux A."/>
            <person name="Coutinho P.M."/>
            <person name="de Vries R.P."/>
            <person name="Dyer P.S."/>
            <person name="Fillinger S."/>
            <person name="Fournier E."/>
            <person name="Gout L."/>
            <person name="Hahn M."/>
            <person name="Kohn L."/>
            <person name="Lapalu N."/>
            <person name="Plummer K.M."/>
            <person name="Pradier J.M."/>
            <person name="Quevillon E."/>
            <person name="Sharon A."/>
            <person name="Simon A."/>
            <person name="ten Have A."/>
            <person name="Tudzynski B."/>
            <person name="Tudzynski P."/>
            <person name="Wincker P."/>
            <person name="Andrew M."/>
            <person name="Anthouard V."/>
            <person name="Beever R.E."/>
            <person name="Beffa R."/>
            <person name="Benoit I."/>
            <person name="Bouzid O."/>
            <person name="Brault B."/>
            <person name="Chen Z."/>
            <person name="Choquer M."/>
            <person name="Collemare J."/>
            <person name="Cotton P."/>
            <person name="Danchin E.G."/>
            <person name="Da Silva C."/>
            <person name="Gautier A."/>
            <person name="Giraud C."/>
            <person name="Giraud T."/>
            <person name="Gonzalez C."/>
            <person name="Grossetete S."/>
            <person name="Guldener U."/>
            <person name="Henrissat B."/>
            <person name="Howlett B.J."/>
            <person name="Kodira C."/>
            <person name="Kretschmer M."/>
            <person name="Lappartient A."/>
            <person name="Leroch M."/>
            <person name="Levis C."/>
            <person name="Mauceli E."/>
            <person name="Neuveglise C."/>
            <person name="Oeser B."/>
            <person name="Pearson M."/>
            <person name="Poulain J."/>
            <person name="Poussereau N."/>
            <person name="Quesneville H."/>
            <person name="Rascle C."/>
            <person name="Schumacher J."/>
            <person name="Segurens B."/>
            <person name="Sexton A."/>
            <person name="Silva E."/>
            <person name="Sirven C."/>
            <person name="Soanes D.M."/>
            <person name="Talbot N.J."/>
            <person name="Templeton M."/>
            <person name="Yandava C."/>
            <person name="Yarden O."/>
            <person name="Zeng Q."/>
            <person name="Rollins J.A."/>
            <person name="Lebrun M.H."/>
            <person name="Dickman M."/>
        </authorList>
    </citation>
    <scope>NUCLEOTIDE SEQUENCE [LARGE SCALE GENOMIC DNA]</scope>
    <source>
        <strain evidence="2">T4</strain>
    </source>
</reference>
<name>G2YA17_BOTF4</name>
<organism evidence="1 2">
    <name type="scientific">Botryotinia fuckeliana (strain T4)</name>
    <name type="common">Noble rot fungus</name>
    <name type="synonym">Botrytis cinerea</name>
    <dbReference type="NCBI Taxonomy" id="999810"/>
    <lineage>
        <taxon>Eukaryota</taxon>
        <taxon>Fungi</taxon>
        <taxon>Dikarya</taxon>
        <taxon>Ascomycota</taxon>
        <taxon>Pezizomycotina</taxon>
        <taxon>Leotiomycetes</taxon>
        <taxon>Helotiales</taxon>
        <taxon>Sclerotiniaceae</taxon>
        <taxon>Botrytis</taxon>
    </lineage>
</organism>
<accession>G2YA17</accession>
<sequence>MNLGFGVFFNSINWGGSLPYGVNITRLIIQNSGSALNPST</sequence>